<accession>A0A532V9F3</accession>
<keyword evidence="10" id="KW-0175">Coiled coil</keyword>
<name>A0A532V9F3_UNCT6</name>
<dbReference type="CDD" id="cd03241">
    <property type="entry name" value="ABC_RecN"/>
    <property type="match status" value="1"/>
</dbReference>
<evidence type="ECO:0000256" key="2">
    <source>
        <dbReference type="ARBA" id="ARBA00009441"/>
    </source>
</evidence>
<dbReference type="Proteomes" id="UP000317778">
    <property type="component" value="Unassembled WGS sequence"/>
</dbReference>
<evidence type="ECO:0000313" key="12">
    <source>
        <dbReference type="EMBL" id="TKJ43843.1"/>
    </source>
</evidence>
<dbReference type="PANTHER" id="PTHR11059:SF0">
    <property type="entry name" value="DNA REPAIR PROTEIN RECN"/>
    <property type="match status" value="1"/>
</dbReference>
<keyword evidence="5 9" id="KW-0227">DNA damage</keyword>
<organism evidence="12 13">
    <name type="scientific">candidate division TA06 bacterium B3_TA06</name>
    <dbReference type="NCBI Taxonomy" id="2012487"/>
    <lineage>
        <taxon>Bacteria</taxon>
        <taxon>Bacteria division TA06</taxon>
    </lineage>
</organism>
<keyword evidence="6" id="KW-0067">ATP-binding</keyword>
<dbReference type="NCBIfam" id="TIGR00634">
    <property type="entry name" value="recN"/>
    <property type="match status" value="1"/>
</dbReference>
<dbReference type="AlphaFoldDB" id="A0A532V9F3"/>
<dbReference type="PANTHER" id="PTHR11059">
    <property type="entry name" value="DNA REPAIR PROTEIN RECN"/>
    <property type="match status" value="1"/>
</dbReference>
<sequence length="580" mass="65563">MFHSSRSFAERCAGEACAMLERLRIRNFALIDAVELNLSKGLNVLTGETGTGKSILLGALSVVLGERITDELFRSDKDPLEVEASFSVDDLKLPDWVGADQEGVLLILRSALKGKRAANFVNQRQTTQSALSKLGDDLVDIHGQHQHQLLLKPATHGRFFDAYGELEELKERYAAKFNDYHKLLDGIKRLKRDLAQRREQRDFLAFQLSEIAKLDPKPGEVAELKREQELLASAERREKMASRLIELVSEKEASILEGLALATQMLKDLAALDPSLQETLKTLTEAEVATDEVWRTLVRYRSSIEYSPQRLEEINERLFAFEKLWRKHNVDEQGLVRLRADLETKLSSIELDAEEIAELEKEEARLRAEVVGLARELSEAREKTREEFQRAVENQLEGFAMPKARLAVEFPRSNDPDGLYEENGVRYRLAENGLEETQFLFSANPGETPKPLARIASGGELSRIMLALKTVLVDSDQVPVLVFDEIDVGIGGRTAETVGKRLKELGKRKQILLVTHLPQIARYADRHFRVTKEVRKGRTLTRIKALDRKGRVEELARMLGGEEITDTVRAHAKELIEGTE</sequence>
<evidence type="ECO:0000256" key="3">
    <source>
        <dbReference type="ARBA" id="ARBA00021315"/>
    </source>
</evidence>
<dbReference type="GO" id="GO:0006281">
    <property type="term" value="P:DNA repair"/>
    <property type="evidence" value="ECO:0007669"/>
    <property type="project" value="UniProtKB-KW"/>
</dbReference>
<dbReference type="GO" id="GO:0043590">
    <property type="term" value="C:bacterial nucleoid"/>
    <property type="evidence" value="ECO:0007669"/>
    <property type="project" value="TreeGrafter"/>
</dbReference>
<comment type="caution">
    <text evidence="12">The sequence shown here is derived from an EMBL/GenBank/DDBJ whole genome shotgun (WGS) entry which is preliminary data.</text>
</comment>
<evidence type="ECO:0000256" key="4">
    <source>
        <dbReference type="ARBA" id="ARBA00022741"/>
    </source>
</evidence>
<keyword evidence="4" id="KW-0547">Nucleotide-binding</keyword>
<feature type="coiled-coil region" evidence="10">
    <location>
        <begin position="339"/>
        <end position="394"/>
    </location>
</feature>
<reference evidence="12 13" key="1">
    <citation type="submission" date="2017-06" db="EMBL/GenBank/DDBJ databases">
        <title>Novel microbial phyla capable of carbon fixation and sulfur reduction in deep-sea sediments.</title>
        <authorList>
            <person name="Huang J."/>
            <person name="Baker B."/>
            <person name="Wang Y."/>
        </authorList>
    </citation>
    <scope>NUCLEOTIDE SEQUENCE [LARGE SCALE GENOMIC DNA]</scope>
    <source>
        <strain evidence="12">B3_TA06</strain>
    </source>
</reference>
<feature type="domain" description="RecF/RecN/SMC N-terminal" evidence="11">
    <location>
        <begin position="19"/>
        <end position="533"/>
    </location>
</feature>
<evidence type="ECO:0000256" key="7">
    <source>
        <dbReference type="ARBA" id="ARBA00023204"/>
    </source>
</evidence>
<dbReference type="GO" id="GO:0005524">
    <property type="term" value="F:ATP binding"/>
    <property type="evidence" value="ECO:0007669"/>
    <property type="project" value="UniProtKB-KW"/>
</dbReference>
<evidence type="ECO:0000256" key="5">
    <source>
        <dbReference type="ARBA" id="ARBA00022763"/>
    </source>
</evidence>
<dbReference type="EMBL" id="NJBO01000002">
    <property type="protein sequence ID" value="TKJ43843.1"/>
    <property type="molecule type" value="Genomic_DNA"/>
</dbReference>
<dbReference type="InterPro" id="IPR004604">
    <property type="entry name" value="DNA_recomb/repair_RecN"/>
</dbReference>
<dbReference type="FunFam" id="3.40.50.300:FF:000356">
    <property type="entry name" value="DNA repair protein RecN"/>
    <property type="match status" value="1"/>
</dbReference>
<evidence type="ECO:0000259" key="11">
    <source>
        <dbReference type="Pfam" id="PF02463"/>
    </source>
</evidence>
<comment type="similarity">
    <text evidence="2 9">Belongs to the RecN family.</text>
</comment>
<evidence type="ECO:0000256" key="1">
    <source>
        <dbReference type="ARBA" id="ARBA00003618"/>
    </source>
</evidence>
<dbReference type="InterPro" id="IPR027417">
    <property type="entry name" value="P-loop_NTPase"/>
</dbReference>
<evidence type="ECO:0000313" key="13">
    <source>
        <dbReference type="Proteomes" id="UP000317778"/>
    </source>
</evidence>
<proteinExistence type="inferred from homology"/>
<dbReference type="PIRSF" id="PIRSF003128">
    <property type="entry name" value="RecN"/>
    <property type="match status" value="1"/>
</dbReference>
<gene>
    <name evidence="12" type="primary">recN</name>
    <name evidence="12" type="ORF">CEE36_01620</name>
</gene>
<evidence type="ECO:0000256" key="10">
    <source>
        <dbReference type="SAM" id="Coils"/>
    </source>
</evidence>
<dbReference type="InterPro" id="IPR003395">
    <property type="entry name" value="RecF/RecN/SMC_N"/>
</dbReference>
<comment type="function">
    <text evidence="1 9">May be involved in recombinational repair of damaged DNA.</text>
</comment>
<protein>
    <recommendedName>
        <fullName evidence="3 9">DNA repair protein RecN</fullName>
    </recommendedName>
    <alternativeName>
        <fullName evidence="8 9">Recombination protein N</fullName>
    </alternativeName>
</protein>
<evidence type="ECO:0000256" key="9">
    <source>
        <dbReference type="PIRNR" id="PIRNR003128"/>
    </source>
</evidence>
<dbReference type="GO" id="GO:0006310">
    <property type="term" value="P:DNA recombination"/>
    <property type="evidence" value="ECO:0007669"/>
    <property type="project" value="InterPro"/>
</dbReference>
<evidence type="ECO:0000256" key="8">
    <source>
        <dbReference type="ARBA" id="ARBA00033408"/>
    </source>
</evidence>
<dbReference type="Pfam" id="PF02463">
    <property type="entry name" value="SMC_N"/>
    <property type="match status" value="1"/>
</dbReference>
<evidence type="ECO:0000256" key="6">
    <source>
        <dbReference type="ARBA" id="ARBA00022840"/>
    </source>
</evidence>
<dbReference type="Gene3D" id="3.40.50.300">
    <property type="entry name" value="P-loop containing nucleotide triphosphate hydrolases"/>
    <property type="match status" value="2"/>
</dbReference>
<keyword evidence="7 9" id="KW-0234">DNA repair</keyword>
<dbReference type="SUPFAM" id="SSF52540">
    <property type="entry name" value="P-loop containing nucleoside triphosphate hydrolases"/>
    <property type="match status" value="1"/>
</dbReference>
<dbReference type="GO" id="GO:0009432">
    <property type="term" value="P:SOS response"/>
    <property type="evidence" value="ECO:0007669"/>
    <property type="project" value="TreeGrafter"/>
</dbReference>